<evidence type="ECO:0000256" key="3">
    <source>
        <dbReference type="ARBA" id="ARBA00022525"/>
    </source>
</evidence>
<evidence type="ECO:0000256" key="1">
    <source>
        <dbReference type="ARBA" id="ARBA00010746"/>
    </source>
</evidence>
<keyword evidence="5" id="KW-1185">Reference proteome</keyword>
<dbReference type="PANTHER" id="PTHR21495">
    <property type="entry name" value="NUCLEOPORIN-RELATED"/>
    <property type="match status" value="1"/>
</dbReference>
<comment type="subunit">
    <text evidence="2 4">Homodimer.</text>
</comment>
<dbReference type="KEGG" id="ghi:107961487"/>
<dbReference type="Pfam" id="PF03018">
    <property type="entry name" value="Dirigent"/>
    <property type="match status" value="1"/>
</dbReference>
<proteinExistence type="inferred from homology"/>
<evidence type="ECO:0000256" key="4">
    <source>
        <dbReference type="RuleBase" id="RU363099"/>
    </source>
</evidence>
<dbReference type="OrthoDB" id="1864232at2759"/>
<dbReference type="SMR" id="A0A1U8PS47"/>
<dbReference type="InterPro" id="IPR044859">
    <property type="entry name" value="Allene_oxi_cyc_Dirigent"/>
</dbReference>
<gene>
    <name evidence="6" type="primary">LOC107961487</name>
</gene>
<dbReference type="InterPro" id="IPR004265">
    <property type="entry name" value="Dirigent"/>
</dbReference>
<dbReference type="AlphaFoldDB" id="A0A1U8PS47"/>
<dbReference type="Proteomes" id="UP000818029">
    <property type="component" value="Chromosome D11"/>
</dbReference>
<name>A0A1U8PS47_GOSHI</name>
<evidence type="ECO:0000313" key="6">
    <source>
        <dbReference type="RefSeq" id="XP_016753094.1"/>
    </source>
</evidence>
<comment type="function">
    <text evidence="4">Dirigent proteins impart stereoselectivity on the phenoxy radical-coupling reaction, yielding optically active lignans from two molecules of coniferyl alcohol in the biosynthesis of lignans, flavonolignans, and alkaloids and thus plays a central role in plant secondary metabolism.</text>
</comment>
<dbReference type="Gene3D" id="2.40.480.10">
    <property type="entry name" value="Allene oxide cyclase-like"/>
    <property type="match status" value="1"/>
</dbReference>
<sequence length="189" mass="20818">MATIFSICLLFTLYYITFSTFYSTVSGIFCEEINEGIAIKRVEKRSHLHFYFHDVISGKKPSAVKIAGPPNSSAYGFGATMMMDDALTEGPEISSKLVGRAQGMYALAAQEDVSLLMVMNLAFTEGTYNGSSISVVGRNPVFDDVREMPIVGGSGVFRFGRGYALAHTIWFDYNTGDATVEYNVYVSHY</sequence>
<evidence type="ECO:0000313" key="5">
    <source>
        <dbReference type="Proteomes" id="UP000818029"/>
    </source>
</evidence>
<dbReference type="PaxDb" id="3635-A0A1U8PS47"/>
<reference evidence="5" key="1">
    <citation type="journal article" date="2020" name="Nat. Genet.">
        <title>Genomic diversifications of five Gossypium allopolyploid species and their impact on cotton improvement.</title>
        <authorList>
            <person name="Chen Z.J."/>
            <person name="Sreedasyam A."/>
            <person name="Ando A."/>
            <person name="Song Q."/>
            <person name="De Santiago L.M."/>
            <person name="Hulse-Kemp A.M."/>
            <person name="Ding M."/>
            <person name="Ye W."/>
            <person name="Kirkbride R.C."/>
            <person name="Jenkins J."/>
            <person name="Plott C."/>
            <person name="Lovell J."/>
            <person name="Lin Y.M."/>
            <person name="Vaughn R."/>
            <person name="Liu B."/>
            <person name="Simpson S."/>
            <person name="Scheffler B.E."/>
            <person name="Wen L."/>
            <person name="Saski C.A."/>
            <person name="Grover C.E."/>
            <person name="Hu G."/>
            <person name="Conover J.L."/>
            <person name="Carlson J.W."/>
            <person name="Shu S."/>
            <person name="Boston L.B."/>
            <person name="Williams M."/>
            <person name="Peterson D.G."/>
            <person name="McGee K."/>
            <person name="Jones D.C."/>
            <person name="Wendel J.F."/>
            <person name="Stelly D.M."/>
            <person name="Grimwood J."/>
            <person name="Schmutz J."/>
        </authorList>
    </citation>
    <scope>NUCLEOTIDE SEQUENCE [LARGE SCALE GENOMIC DNA]</scope>
    <source>
        <strain evidence="5">cv. TM-1</strain>
    </source>
</reference>
<accession>A0A1U8PS47</accession>
<reference evidence="6" key="2">
    <citation type="submission" date="2025-08" db="UniProtKB">
        <authorList>
            <consortium name="RefSeq"/>
        </authorList>
    </citation>
    <scope>IDENTIFICATION</scope>
</reference>
<dbReference type="RefSeq" id="XP_016753094.1">
    <property type="nucleotide sequence ID" value="XM_016897605.2"/>
</dbReference>
<dbReference type="GO" id="GO:0048046">
    <property type="term" value="C:apoplast"/>
    <property type="evidence" value="ECO:0007669"/>
    <property type="project" value="UniProtKB-SubCell"/>
</dbReference>
<protein>
    <recommendedName>
        <fullName evidence="4">Dirigent protein</fullName>
    </recommendedName>
</protein>
<evidence type="ECO:0000256" key="2">
    <source>
        <dbReference type="ARBA" id="ARBA00011738"/>
    </source>
</evidence>
<dbReference type="GO" id="GO:0009699">
    <property type="term" value="P:phenylpropanoid biosynthetic process"/>
    <property type="evidence" value="ECO:0007669"/>
    <property type="project" value="UniProtKB-ARBA"/>
</dbReference>
<keyword evidence="3 4" id="KW-0964">Secreted</keyword>
<organism evidence="5 6">
    <name type="scientific">Gossypium hirsutum</name>
    <name type="common">Upland cotton</name>
    <name type="synonym">Gossypium mexicanum</name>
    <dbReference type="NCBI Taxonomy" id="3635"/>
    <lineage>
        <taxon>Eukaryota</taxon>
        <taxon>Viridiplantae</taxon>
        <taxon>Streptophyta</taxon>
        <taxon>Embryophyta</taxon>
        <taxon>Tracheophyta</taxon>
        <taxon>Spermatophyta</taxon>
        <taxon>Magnoliopsida</taxon>
        <taxon>eudicotyledons</taxon>
        <taxon>Gunneridae</taxon>
        <taxon>Pentapetalae</taxon>
        <taxon>rosids</taxon>
        <taxon>malvids</taxon>
        <taxon>Malvales</taxon>
        <taxon>Malvaceae</taxon>
        <taxon>Malvoideae</taxon>
        <taxon>Gossypium</taxon>
    </lineage>
</organism>
<dbReference type="STRING" id="3635.A0A1U8PS47"/>
<keyword evidence="4" id="KW-0052">Apoplast</keyword>
<dbReference type="GeneID" id="107961487"/>
<comment type="similarity">
    <text evidence="1 4">Belongs to the plant dirigent protein family.</text>
</comment>
<comment type="subcellular location">
    <subcellularLocation>
        <location evidence="4">Secreted</location>
        <location evidence="4">Extracellular space</location>
        <location evidence="4">Apoplast</location>
    </subcellularLocation>
</comment>